<keyword evidence="1" id="KW-1133">Transmembrane helix</keyword>
<sequence>MSYHFGVDALSHELQNHKIWRYWIQQVTTTYTIILLFIYYITFLQIKKSILTRDDHAYTFTNEDLQFTVRRCIRTTEKIIV</sequence>
<evidence type="ECO:0000313" key="3">
    <source>
        <dbReference type="Proteomes" id="UP000193920"/>
    </source>
</evidence>
<dbReference type="EMBL" id="MCOG01000003">
    <property type="protein sequence ID" value="ORY85794.1"/>
    <property type="molecule type" value="Genomic_DNA"/>
</dbReference>
<dbReference type="Proteomes" id="UP000193920">
    <property type="component" value="Unassembled WGS sequence"/>
</dbReference>
<organism evidence="2 3">
    <name type="scientific">Neocallimastix californiae</name>
    <dbReference type="NCBI Taxonomy" id="1754190"/>
    <lineage>
        <taxon>Eukaryota</taxon>
        <taxon>Fungi</taxon>
        <taxon>Fungi incertae sedis</taxon>
        <taxon>Chytridiomycota</taxon>
        <taxon>Chytridiomycota incertae sedis</taxon>
        <taxon>Neocallimastigomycetes</taxon>
        <taxon>Neocallimastigales</taxon>
        <taxon>Neocallimastigaceae</taxon>
        <taxon>Neocallimastix</taxon>
    </lineage>
</organism>
<dbReference type="AlphaFoldDB" id="A0A1Y2FR47"/>
<keyword evidence="1" id="KW-0472">Membrane</keyword>
<reference evidence="2 3" key="1">
    <citation type="submission" date="2016-08" db="EMBL/GenBank/DDBJ databases">
        <title>A Parts List for Fungal Cellulosomes Revealed by Comparative Genomics.</title>
        <authorList>
            <consortium name="DOE Joint Genome Institute"/>
            <person name="Haitjema C.H."/>
            <person name="Gilmore S.P."/>
            <person name="Henske J.K."/>
            <person name="Solomon K.V."/>
            <person name="De Groot R."/>
            <person name="Kuo A."/>
            <person name="Mondo S.J."/>
            <person name="Salamov A.A."/>
            <person name="Labutti K."/>
            <person name="Zhao Z."/>
            <person name="Chiniquy J."/>
            <person name="Barry K."/>
            <person name="Brewer H.M."/>
            <person name="Purvine S.O."/>
            <person name="Wright A.T."/>
            <person name="Boxma B."/>
            <person name="Van Alen T."/>
            <person name="Hackstein J.H."/>
            <person name="Baker S.E."/>
            <person name="Grigoriev I.V."/>
            <person name="O'Malley M.A."/>
        </authorList>
    </citation>
    <scope>NUCLEOTIDE SEQUENCE [LARGE SCALE GENOMIC DNA]</scope>
    <source>
        <strain evidence="2 3">G1</strain>
    </source>
</reference>
<comment type="caution">
    <text evidence="2">The sequence shown here is derived from an EMBL/GenBank/DDBJ whole genome shotgun (WGS) entry which is preliminary data.</text>
</comment>
<feature type="transmembrane region" description="Helical" evidence="1">
    <location>
        <begin position="20"/>
        <end position="43"/>
    </location>
</feature>
<gene>
    <name evidence="2" type="ORF">LY90DRAFT_156908</name>
</gene>
<keyword evidence="3" id="KW-1185">Reference proteome</keyword>
<protein>
    <submittedName>
        <fullName evidence="2">Uncharacterized protein</fullName>
    </submittedName>
</protein>
<accession>A0A1Y2FR47</accession>
<evidence type="ECO:0000313" key="2">
    <source>
        <dbReference type="EMBL" id="ORY85794.1"/>
    </source>
</evidence>
<proteinExistence type="predicted"/>
<keyword evidence="1" id="KW-0812">Transmembrane</keyword>
<evidence type="ECO:0000256" key="1">
    <source>
        <dbReference type="SAM" id="Phobius"/>
    </source>
</evidence>
<name>A0A1Y2FR47_9FUNG</name>